<dbReference type="EMBL" id="CASHTH010002260">
    <property type="protein sequence ID" value="CAI8027144.1"/>
    <property type="molecule type" value="Genomic_DNA"/>
</dbReference>
<sequence length="11" mass="1350">MVQQLEGLRLY</sequence>
<protein>
    <submittedName>
        <fullName evidence="1">Uncharacterized protein</fullName>
    </submittedName>
</protein>
<accession>A0AA35WNP9</accession>
<comment type="caution">
    <text evidence="1">The sequence shown here is derived from an EMBL/GenBank/DDBJ whole genome shotgun (WGS) entry which is preliminary data.</text>
</comment>
<dbReference type="Proteomes" id="UP001174909">
    <property type="component" value="Unassembled WGS sequence"/>
</dbReference>
<evidence type="ECO:0000313" key="1">
    <source>
        <dbReference type="EMBL" id="CAI8027144.1"/>
    </source>
</evidence>
<keyword evidence="2" id="KW-1185">Reference proteome</keyword>
<reference evidence="1" key="1">
    <citation type="submission" date="2023-03" db="EMBL/GenBank/DDBJ databases">
        <authorList>
            <person name="Steffen K."/>
            <person name="Cardenas P."/>
        </authorList>
    </citation>
    <scope>NUCLEOTIDE SEQUENCE</scope>
</reference>
<organism evidence="1 2">
    <name type="scientific">Geodia barretti</name>
    <name type="common">Barrett's horny sponge</name>
    <dbReference type="NCBI Taxonomy" id="519541"/>
    <lineage>
        <taxon>Eukaryota</taxon>
        <taxon>Metazoa</taxon>
        <taxon>Porifera</taxon>
        <taxon>Demospongiae</taxon>
        <taxon>Heteroscleromorpha</taxon>
        <taxon>Tetractinellida</taxon>
        <taxon>Astrophorina</taxon>
        <taxon>Geodiidae</taxon>
        <taxon>Geodia</taxon>
    </lineage>
</organism>
<proteinExistence type="predicted"/>
<evidence type="ECO:0000313" key="2">
    <source>
        <dbReference type="Proteomes" id="UP001174909"/>
    </source>
</evidence>
<name>A0AA35WNP9_GEOBA</name>
<gene>
    <name evidence="1" type="ORF">GBAR_LOCUS15540</name>
</gene>